<organism evidence="3 4">
    <name type="scientific">Litoribrevibacter albus</name>
    <dbReference type="NCBI Taxonomy" id="1473156"/>
    <lineage>
        <taxon>Bacteria</taxon>
        <taxon>Pseudomonadati</taxon>
        <taxon>Pseudomonadota</taxon>
        <taxon>Gammaproteobacteria</taxon>
        <taxon>Oceanospirillales</taxon>
        <taxon>Oceanospirillaceae</taxon>
        <taxon>Litoribrevibacter</taxon>
    </lineage>
</organism>
<comment type="caution">
    <text evidence="3">The sequence shown here is derived from an EMBL/GenBank/DDBJ whole genome shotgun (WGS) entry which is preliminary data.</text>
</comment>
<name>A0AA37S885_9GAMM</name>
<dbReference type="SUPFAM" id="SSF53850">
    <property type="entry name" value="Periplasmic binding protein-like II"/>
    <property type="match status" value="1"/>
</dbReference>
<evidence type="ECO:0000313" key="4">
    <source>
        <dbReference type="Proteomes" id="UP001161389"/>
    </source>
</evidence>
<comment type="similarity">
    <text evidence="1">Belongs to the bacterial solute-binding protein 3 family.</text>
</comment>
<dbReference type="EMBL" id="BSNM01000003">
    <property type="protein sequence ID" value="GLQ30136.1"/>
    <property type="molecule type" value="Genomic_DNA"/>
</dbReference>
<accession>A0AA37S885</accession>
<evidence type="ECO:0000256" key="2">
    <source>
        <dbReference type="SAM" id="SignalP"/>
    </source>
</evidence>
<feature type="signal peptide" evidence="2">
    <location>
        <begin position="1"/>
        <end position="19"/>
    </location>
</feature>
<dbReference type="PANTHER" id="PTHR35936">
    <property type="entry name" value="MEMBRANE-BOUND LYTIC MUREIN TRANSGLYCOSYLASE F"/>
    <property type="match status" value="1"/>
</dbReference>
<keyword evidence="2" id="KW-0732">Signal</keyword>
<dbReference type="Gene3D" id="3.40.190.10">
    <property type="entry name" value="Periplasmic binding protein-like II"/>
    <property type="match status" value="2"/>
</dbReference>
<evidence type="ECO:0008006" key="5">
    <source>
        <dbReference type="Google" id="ProtNLM"/>
    </source>
</evidence>
<reference evidence="3" key="2">
    <citation type="submission" date="2023-01" db="EMBL/GenBank/DDBJ databases">
        <title>Draft genome sequence of Litoribrevibacter albus strain NBRC 110071.</title>
        <authorList>
            <person name="Sun Q."/>
            <person name="Mori K."/>
        </authorList>
    </citation>
    <scope>NUCLEOTIDE SEQUENCE</scope>
    <source>
        <strain evidence="3">NBRC 110071</strain>
    </source>
</reference>
<dbReference type="RefSeq" id="WP_284378651.1">
    <property type="nucleotide sequence ID" value="NZ_BSNM01000003.1"/>
</dbReference>
<dbReference type="PANTHER" id="PTHR35936:SF6">
    <property type="entry name" value="AMINO ACID ABC TRANSPORTER SUBSTRATE-BINDING PAAT FAMILY PROTEIN"/>
    <property type="match status" value="1"/>
</dbReference>
<evidence type="ECO:0000256" key="1">
    <source>
        <dbReference type="ARBA" id="ARBA00010333"/>
    </source>
</evidence>
<feature type="chain" id="PRO_5041285823" description="Solute-binding protein family 3/N-terminal domain-containing protein" evidence="2">
    <location>
        <begin position="20"/>
        <end position="258"/>
    </location>
</feature>
<dbReference type="AlphaFoldDB" id="A0AA37S885"/>
<protein>
    <recommendedName>
        <fullName evidence="5">Solute-binding protein family 3/N-terminal domain-containing protein</fullName>
    </recommendedName>
</protein>
<sequence length="258" mass="30268">MRYLAVTLLLLLHSDPNFAENSFPRVEIVCEEWKDYTNKDGSGLYWDILKAIYQPKGIELNLQTVPWKRAKRLVSTRKKDVLVAEYYLPQSDYVFPQIHFAVEDPVVALFDPSLIQWKKIESLSPARLAWVRGYDFSDYLNFPIELIEVNNTQQGLKMLSAGRIEVLLDYEQGVKEAAKQEHMDISQFQLEQALPGKKLYLAFAKNDHTPRLIELYEQGMKSIYLSGELERLYKKWHQSQKYLWFKDSIKNQITPTEK</sequence>
<dbReference type="Proteomes" id="UP001161389">
    <property type="component" value="Unassembled WGS sequence"/>
</dbReference>
<evidence type="ECO:0000313" key="3">
    <source>
        <dbReference type="EMBL" id="GLQ30136.1"/>
    </source>
</evidence>
<proteinExistence type="inferred from homology"/>
<gene>
    <name evidence="3" type="ORF">GCM10007876_06140</name>
</gene>
<reference evidence="3" key="1">
    <citation type="journal article" date="2014" name="Int. J. Syst. Evol. Microbiol.">
        <title>Complete genome sequence of Corynebacterium casei LMG S-19264T (=DSM 44701T), isolated from a smear-ripened cheese.</title>
        <authorList>
            <consortium name="US DOE Joint Genome Institute (JGI-PGF)"/>
            <person name="Walter F."/>
            <person name="Albersmeier A."/>
            <person name="Kalinowski J."/>
            <person name="Ruckert C."/>
        </authorList>
    </citation>
    <scope>NUCLEOTIDE SEQUENCE</scope>
    <source>
        <strain evidence="3">NBRC 110071</strain>
    </source>
</reference>
<keyword evidence="4" id="KW-1185">Reference proteome</keyword>